<dbReference type="RefSeq" id="WP_146784408.1">
    <property type="nucleotide sequence ID" value="NZ_BAABIO010000002.1"/>
</dbReference>
<dbReference type="KEGG" id="fgg:FSB75_06315"/>
<dbReference type="OrthoDB" id="9988410at2"/>
<reference evidence="1 2" key="1">
    <citation type="journal article" date="2015" name="Int. J. Syst. Evol. Microbiol.">
        <title>Flavisolibacter ginsenosidimutans sp. nov., with ginsenoside-converting activity isolated from soil used for cultivating ginseng.</title>
        <authorList>
            <person name="Zhao Y."/>
            <person name="Liu Q."/>
            <person name="Kang M.S."/>
            <person name="Jin F."/>
            <person name="Yu H."/>
            <person name="Im W.T."/>
        </authorList>
    </citation>
    <scope>NUCLEOTIDE SEQUENCE [LARGE SCALE GENOMIC DNA]</scope>
    <source>
        <strain evidence="1 2">Gsoil 636</strain>
    </source>
</reference>
<gene>
    <name evidence="1" type="ORF">FSB75_06315</name>
</gene>
<dbReference type="EMBL" id="CP042433">
    <property type="protein sequence ID" value="QEC55530.1"/>
    <property type="molecule type" value="Genomic_DNA"/>
</dbReference>
<keyword evidence="2" id="KW-1185">Reference proteome</keyword>
<sequence>MKKIAFALQVLTLVTMLPLYVIIEMNHEPRATTGNNAVAAVSRNLKTIPADPRMTQVFKTKI</sequence>
<accession>A0A5B8UHI3</accession>
<evidence type="ECO:0000313" key="2">
    <source>
        <dbReference type="Proteomes" id="UP000321204"/>
    </source>
</evidence>
<proteinExistence type="predicted"/>
<organism evidence="1 2">
    <name type="scientific">Flavisolibacter ginsenosidimutans</name>
    <dbReference type="NCBI Taxonomy" id="661481"/>
    <lineage>
        <taxon>Bacteria</taxon>
        <taxon>Pseudomonadati</taxon>
        <taxon>Bacteroidota</taxon>
        <taxon>Chitinophagia</taxon>
        <taxon>Chitinophagales</taxon>
        <taxon>Chitinophagaceae</taxon>
        <taxon>Flavisolibacter</taxon>
    </lineage>
</organism>
<protein>
    <submittedName>
        <fullName evidence="1">Uncharacterized protein</fullName>
    </submittedName>
</protein>
<dbReference type="Proteomes" id="UP000321204">
    <property type="component" value="Chromosome"/>
</dbReference>
<dbReference type="AlphaFoldDB" id="A0A5B8UHI3"/>
<name>A0A5B8UHI3_9BACT</name>
<evidence type="ECO:0000313" key="1">
    <source>
        <dbReference type="EMBL" id="QEC55530.1"/>
    </source>
</evidence>